<evidence type="ECO:0000313" key="1">
    <source>
        <dbReference type="EMBL" id="MBN8431809.1"/>
    </source>
</evidence>
<comment type="caution">
    <text evidence="1">The sequence shown here is derived from an EMBL/GenBank/DDBJ whole genome shotgun (WGS) entry which is preliminary data.</text>
</comment>
<dbReference type="Proteomes" id="UP000664293">
    <property type="component" value="Unassembled WGS sequence"/>
</dbReference>
<evidence type="ECO:0008006" key="3">
    <source>
        <dbReference type="Google" id="ProtNLM"/>
    </source>
</evidence>
<organism evidence="1 2">
    <name type="scientific">Microbulbifer salipaludis</name>
    <dbReference type="NCBI Taxonomy" id="187980"/>
    <lineage>
        <taxon>Bacteria</taxon>
        <taxon>Pseudomonadati</taxon>
        <taxon>Pseudomonadota</taxon>
        <taxon>Gammaproteobacteria</taxon>
        <taxon>Cellvibrionales</taxon>
        <taxon>Microbulbiferaceae</taxon>
        <taxon>Microbulbifer</taxon>
    </lineage>
</organism>
<gene>
    <name evidence="1" type="ORF">JF535_13205</name>
</gene>
<protein>
    <recommendedName>
        <fullName evidence="3">DUF3168 domain-containing protein</fullName>
    </recommendedName>
</protein>
<proteinExistence type="predicted"/>
<keyword evidence="2" id="KW-1185">Reference proteome</keyword>
<dbReference type="EMBL" id="JAEKJR010000002">
    <property type="protein sequence ID" value="MBN8431809.1"/>
    <property type="molecule type" value="Genomic_DNA"/>
</dbReference>
<name>A0ABS3E921_9GAMM</name>
<sequence>MIETGIVSRISSQVPDLTGNILPIDRQETEQVPVLVYQRVSTTRPMTANGSASLVQSRFQLNVYTTGYDAMLALRSQVRASLYGFVGDMGNGVHCYGAELENDQEEFVTELSLYGGSIDLTIWHEE</sequence>
<dbReference type="RefSeq" id="WP_207002908.1">
    <property type="nucleotide sequence ID" value="NZ_JAEKJR010000002.1"/>
</dbReference>
<accession>A0ABS3E921</accession>
<reference evidence="1 2" key="1">
    <citation type="submission" date="2020-12" db="EMBL/GenBank/DDBJ databases">
        <title>Oil enriched cultivation method for isolating marine PHA-producing bacteria.</title>
        <authorList>
            <person name="Zheng W."/>
            <person name="Yu S."/>
            <person name="Huang Y."/>
        </authorList>
    </citation>
    <scope>NUCLEOTIDE SEQUENCE [LARGE SCALE GENOMIC DNA]</scope>
    <source>
        <strain evidence="1 2">SN0-2</strain>
    </source>
</reference>
<evidence type="ECO:0000313" key="2">
    <source>
        <dbReference type="Proteomes" id="UP000664293"/>
    </source>
</evidence>